<proteinExistence type="predicted"/>
<comment type="caution">
    <text evidence="1">The sequence shown here is derived from an EMBL/GenBank/DDBJ whole genome shotgun (WGS) entry which is preliminary data.</text>
</comment>
<evidence type="ECO:0008006" key="3">
    <source>
        <dbReference type="Google" id="ProtNLM"/>
    </source>
</evidence>
<gene>
    <name evidence="1" type="ORF">GW590_08150</name>
</gene>
<organism evidence="1 2">
    <name type="scientific">Rouxiella aceris</name>
    <dbReference type="NCBI Taxonomy" id="2703884"/>
    <lineage>
        <taxon>Bacteria</taxon>
        <taxon>Pseudomonadati</taxon>
        <taxon>Pseudomonadota</taxon>
        <taxon>Gammaproteobacteria</taxon>
        <taxon>Enterobacterales</taxon>
        <taxon>Yersiniaceae</taxon>
        <taxon>Rouxiella</taxon>
    </lineage>
</organism>
<keyword evidence="2" id="KW-1185">Reference proteome</keyword>
<evidence type="ECO:0000313" key="2">
    <source>
        <dbReference type="Proteomes" id="UP000585363"/>
    </source>
</evidence>
<reference evidence="1 2" key="2">
    <citation type="submission" date="2020-06" db="EMBL/GenBank/DDBJ databases">
        <title>Polyphasic characterization of a Rahnella strain isolated from tree sap.</title>
        <authorList>
            <person name="Kim I.S."/>
        </authorList>
    </citation>
    <scope>NUCLEOTIDE SEQUENCE [LARGE SCALE GENOMIC DNA]</scope>
    <source>
        <strain evidence="1 2">SAP-1</strain>
    </source>
</reference>
<accession>A0A848MI45</accession>
<dbReference type="Proteomes" id="UP000585363">
    <property type="component" value="Unassembled WGS sequence"/>
</dbReference>
<evidence type="ECO:0000313" key="1">
    <source>
        <dbReference type="EMBL" id="NMP26833.1"/>
    </source>
</evidence>
<name>A0A848MI45_9GAMM</name>
<sequence>MAVNNFKPFGIGASANVTPQAAYEALAALSAGFQAGTASSAQVNKALRQGSVMASVLAQFIANTSGADVLDNGDVATPLANLLLGLKANTAGSFLQTANNFVEIKNAGATAVAAALANLGLGGGLSGIVGAVRNAAMSIATASATATFTADEIIVETALGGTQYRLSSFNKTINLGVVGAGGMDVAVSAGIRYLGIYAIYNPTTGASALLATANATDVTGAFPAVYNGALPAGYTASALISVWLTSSGTFYVGYQIDRKVYITSNVMLSTTTTATAASVLSSSSSAFPRNAKTISGSIATTTSSQQVAEIWLLALPIIYNGPRFALNSTGASGGGLGSCVFFNDHAITTPQTIYYSAFSTNGASFQFSINLTGYTF</sequence>
<dbReference type="AlphaFoldDB" id="A0A848MI45"/>
<dbReference type="RefSeq" id="WP_169402542.1">
    <property type="nucleotide sequence ID" value="NZ_JAADJU010000004.1"/>
</dbReference>
<dbReference type="EMBL" id="JAADJU010000004">
    <property type="protein sequence ID" value="NMP26833.1"/>
    <property type="molecule type" value="Genomic_DNA"/>
</dbReference>
<protein>
    <recommendedName>
        <fullName evidence="3">Phage tail protein</fullName>
    </recommendedName>
</protein>
<reference evidence="1 2" key="1">
    <citation type="submission" date="2020-01" db="EMBL/GenBank/DDBJ databases">
        <authorList>
            <person name="Lee S.D."/>
        </authorList>
    </citation>
    <scope>NUCLEOTIDE SEQUENCE [LARGE SCALE GENOMIC DNA]</scope>
    <source>
        <strain evidence="1 2">SAP-1</strain>
    </source>
</reference>